<dbReference type="RefSeq" id="WP_073436041.1">
    <property type="nucleotide sequence ID" value="NZ_BJXU01000081.1"/>
</dbReference>
<dbReference type="Pfam" id="PF07681">
    <property type="entry name" value="DoxX"/>
    <property type="match status" value="1"/>
</dbReference>
<dbReference type="Proteomes" id="UP000321726">
    <property type="component" value="Unassembled WGS sequence"/>
</dbReference>
<feature type="transmembrane region" description="Helical" evidence="7">
    <location>
        <begin position="52"/>
        <end position="69"/>
    </location>
</feature>
<evidence type="ECO:0000313" key="9">
    <source>
        <dbReference type="EMBL" id="SHM45341.1"/>
    </source>
</evidence>
<organism evidence="9 10">
    <name type="scientific">Halomonas cupida</name>
    <dbReference type="NCBI Taxonomy" id="44933"/>
    <lineage>
        <taxon>Bacteria</taxon>
        <taxon>Pseudomonadati</taxon>
        <taxon>Pseudomonadota</taxon>
        <taxon>Gammaproteobacteria</taxon>
        <taxon>Oceanospirillales</taxon>
        <taxon>Halomonadaceae</taxon>
        <taxon>Halomonas</taxon>
    </lineage>
</organism>
<reference evidence="9 10" key="1">
    <citation type="submission" date="2016-11" db="EMBL/GenBank/DDBJ databases">
        <authorList>
            <person name="Jaros S."/>
            <person name="Januszkiewicz K."/>
            <person name="Wedrychowicz H."/>
        </authorList>
    </citation>
    <scope>NUCLEOTIDE SEQUENCE [LARGE SCALE GENOMIC DNA]</scope>
    <source>
        <strain evidence="9 10">DSM 4740</strain>
    </source>
</reference>
<feature type="transmembrane region" description="Helical" evidence="7">
    <location>
        <begin position="113"/>
        <end position="131"/>
    </location>
</feature>
<dbReference type="PANTHER" id="PTHR33452">
    <property type="entry name" value="OXIDOREDUCTASE CATD-RELATED"/>
    <property type="match status" value="1"/>
</dbReference>
<keyword evidence="5 7" id="KW-1133">Transmembrane helix</keyword>
<evidence type="ECO:0000256" key="3">
    <source>
        <dbReference type="ARBA" id="ARBA00022475"/>
    </source>
</evidence>
<evidence type="ECO:0000313" key="10">
    <source>
        <dbReference type="Proteomes" id="UP000184123"/>
    </source>
</evidence>
<gene>
    <name evidence="8" type="ORF">HCU01_21740</name>
    <name evidence="9" type="ORF">SAMN05660971_03018</name>
</gene>
<dbReference type="InterPro" id="IPR051907">
    <property type="entry name" value="DoxX-like_oxidoreductase"/>
</dbReference>
<evidence type="ECO:0000256" key="4">
    <source>
        <dbReference type="ARBA" id="ARBA00022692"/>
    </source>
</evidence>
<accession>A0A1M7IX82</accession>
<dbReference type="OrthoDB" id="280866at2"/>
<evidence type="ECO:0000313" key="8">
    <source>
        <dbReference type="EMBL" id="GEN24225.1"/>
    </source>
</evidence>
<evidence type="ECO:0000313" key="11">
    <source>
        <dbReference type="Proteomes" id="UP000321726"/>
    </source>
</evidence>
<evidence type="ECO:0000256" key="2">
    <source>
        <dbReference type="ARBA" id="ARBA00006679"/>
    </source>
</evidence>
<comment type="subcellular location">
    <subcellularLocation>
        <location evidence="1">Cell membrane</location>
        <topology evidence="1">Multi-pass membrane protein</topology>
    </subcellularLocation>
</comment>
<dbReference type="AlphaFoldDB" id="A0A1M7IX82"/>
<feature type="transmembrane region" description="Helical" evidence="7">
    <location>
        <begin position="76"/>
        <end position="93"/>
    </location>
</feature>
<dbReference type="STRING" id="44933.SAMN05660971_03018"/>
<keyword evidence="3" id="KW-1003">Cell membrane</keyword>
<dbReference type="InterPro" id="IPR032808">
    <property type="entry name" value="DoxX"/>
</dbReference>
<evidence type="ECO:0000256" key="6">
    <source>
        <dbReference type="ARBA" id="ARBA00023136"/>
    </source>
</evidence>
<reference evidence="8 11" key="2">
    <citation type="submission" date="2019-07" db="EMBL/GenBank/DDBJ databases">
        <title>Whole genome shotgun sequence of Halomonas cupida NBRC 102219.</title>
        <authorList>
            <person name="Hosoyama A."/>
            <person name="Uohara A."/>
            <person name="Ohji S."/>
            <person name="Ichikawa N."/>
        </authorList>
    </citation>
    <scope>NUCLEOTIDE SEQUENCE [LARGE SCALE GENOMIC DNA]</scope>
    <source>
        <strain evidence="8 11">NBRC 102219</strain>
    </source>
</reference>
<keyword evidence="11" id="KW-1185">Reference proteome</keyword>
<evidence type="ECO:0000256" key="5">
    <source>
        <dbReference type="ARBA" id="ARBA00022989"/>
    </source>
</evidence>
<feature type="transmembrane region" description="Helical" evidence="7">
    <location>
        <begin position="13"/>
        <end position="32"/>
    </location>
</feature>
<dbReference type="PANTHER" id="PTHR33452:SF1">
    <property type="entry name" value="INNER MEMBRANE PROTEIN YPHA-RELATED"/>
    <property type="match status" value="1"/>
</dbReference>
<evidence type="ECO:0000256" key="1">
    <source>
        <dbReference type="ARBA" id="ARBA00004651"/>
    </source>
</evidence>
<dbReference type="Proteomes" id="UP000184123">
    <property type="component" value="Unassembled WGS sequence"/>
</dbReference>
<comment type="similarity">
    <text evidence="2">Belongs to the DoxX family.</text>
</comment>
<keyword evidence="4 7" id="KW-0812">Transmembrane</keyword>
<keyword evidence="6 7" id="KW-0472">Membrane</keyword>
<proteinExistence type="inferred from homology"/>
<dbReference type="EMBL" id="FRCA01000008">
    <property type="protein sequence ID" value="SHM45341.1"/>
    <property type="molecule type" value="Genomic_DNA"/>
</dbReference>
<name>A0A1M7IX82_9GAMM</name>
<sequence length="134" mass="14200">MLKALQNEALGKLVLRLALGTMILLHGINKLINPGSLTWISDTLASHGLPTVLAYGVLLGEVIAPLMAILGWNARIAGLLIAGNMLVAIYLSHMSELFTLTSSGGWALELQGMFLFGAIALMFLGSGRMAIKPD</sequence>
<dbReference type="EMBL" id="BJXU01000081">
    <property type="protein sequence ID" value="GEN24225.1"/>
    <property type="molecule type" value="Genomic_DNA"/>
</dbReference>
<dbReference type="GO" id="GO:0005886">
    <property type="term" value="C:plasma membrane"/>
    <property type="evidence" value="ECO:0007669"/>
    <property type="project" value="UniProtKB-SubCell"/>
</dbReference>
<evidence type="ECO:0000256" key="7">
    <source>
        <dbReference type="SAM" id="Phobius"/>
    </source>
</evidence>
<protein>
    <submittedName>
        <fullName evidence="8">GntR family transcriptional regulator</fullName>
    </submittedName>
    <submittedName>
        <fullName evidence="9">Putative oxidoreductase</fullName>
    </submittedName>
</protein>